<proteinExistence type="predicted"/>
<evidence type="ECO:0000313" key="2">
    <source>
        <dbReference type="EMBL" id="KAA6379870.1"/>
    </source>
</evidence>
<evidence type="ECO:0000313" key="3">
    <source>
        <dbReference type="Proteomes" id="UP000324800"/>
    </source>
</evidence>
<feature type="region of interest" description="Disordered" evidence="1">
    <location>
        <begin position="1"/>
        <end position="60"/>
    </location>
</feature>
<gene>
    <name evidence="2" type="ORF">EZS28_024603</name>
</gene>
<protein>
    <submittedName>
        <fullName evidence="2">Uncharacterized protein</fullName>
    </submittedName>
</protein>
<evidence type="ECO:0000256" key="1">
    <source>
        <dbReference type="SAM" id="MobiDB-lite"/>
    </source>
</evidence>
<dbReference type="Proteomes" id="UP000324800">
    <property type="component" value="Unassembled WGS sequence"/>
</dbReference>
<organism evidence="2 3">
    <name type="scientific">Streblomastix strix</name>
    <dbReference type="NCBI Taxonomy" id="222440"/>
    <lineage>
        <taxon>Eukaryota</taxon>
        <taxon>Metamonada</taxon>
        <taxon>Preaxostyla</taxon>
        <taxon>Oxymonadida</taxon>
        <taxon>Streblomastigidae</taxon>
        <taxon>Streblomastix</taxon>
    </lineage>
</organism>
<comment type="caution">
    <text evidence="2">The sequence shown here is derived from an EMBL/GenBank/DDBJ whole genome shotgun (WGS) entry which is preliminary data.</text>
</comment>
<name>A0A5J4VBH6_9EUKA</name>
<dbReference type="AlphaFoldDB" id="A0A5J4VBH6"/>
<reference evidence="2 3" key="1">
    <citation type="submission" date="2019-03" db="EMBL/GenBank/DDBJ databases">
        <title>Single cell metagenomics reveals metabolic interactions within the superorganism composed of flagellate Streblomastix strix and complex community of Bacteroidetes bacteria on its surface.</title>
        <authorList>
            <person name="Treitli S.C."/>
            <person name="Kolisko M."/>
            <person name="Husnik F."/>
            <person name="Keeling P."/>
            <person name="Hampl V."/>
        </authorList>
    </citation>
    <scope>NUCLEOTIDE SEQUENCE [LARGE SCALE GENOMIC DNA]</scope>
    <source>
        <strain evidence="2">ST1C</strain>
    </source>
</reference>
<dbReference type="EMBL" id="SNRW01008220">
    <property type="protein sequence ID" value="KAA6379870.1"/>
    <property type="molecule type" value="Genomic_DNA"/>
</dbReference>
<feature type="compositionally biased region" description="Gly residues" evidence="1">
    <location>
        <begin position="41"/>
        <end position="54"/>
    </location>
</feature>
<sequence length="117" mass="12997">MNKPNKPNKSFGPLDRDYSRFGDPLNEDYFQADSRPRRGGNIEGWGSGWGGGSGKNPLTSNATSADNVLATNQYFINYSSIPIMGCSHGEMEMKMMNMMMNIIRVITSIITVRLIRG</sequence>
<accession>A0A5J4VBH6</accession>